<dbReference type="Proteomes" id="UP000555552">
    <property type="component" value="Unassembled WGS sequence"/>
</dbReference>
<sequence length="238" mass="25253">MAVSSAAGRDGARAPCAQTRSSPAEEPDVASPTRPREERAARAAALREQQARRERRQRALIIGVTAGIVVALVAAVTVVLVVTREQRAAEQAALEAPIDGVETFEDLGREHVTGEVDYAQTPPVGGDHNAVWWNCGVYSEPVPDVNAVHSLEHGAVWITYDPSLPQDQVDALVAAAEPYDYTLVSPYAGMESPVTLSAWGTQLALEDASDERIAPFLAQYVQGEQTPEPGAACTGGLS</sequence>
<dbReference type="AlphaFoldDB" id="A0A849BIY8"/>
<feature type="transmembrane region" description="Helical" evidence="2">
    <location>
        <begin position="59"/>
        <end position="82"/>
    </location>
</feature>
<dbReference type="EMBL" id="JABEMA010000103">
    <property type="protein sequence ID" value="NNH23150.1"/>
    <property type="molecule type" value="Genomic_DNA"/>
</dbReference>
<dbReference type="Pfam" id="PF11303">
    <property type="entry name" value="DUF3105"/>
    <property type="match status" value="1"/>
</dbReference>
<dbReference type="InterPro" id="IPR021454">
    <property type="entry name" value="DUF3105"/>
</dbReference>
<feature type="region of interest" description="Disordered" evidence="1">
    <location>
        <begin position="1"/>
        <end position="49"/>
    </location>
</feature>
<evidence type="ECO:0000313" key="3">
    <source>
        <dbReference type="EMBL" id="NNH23150.1"/>
    </source>
</evidence>
<keyword evidence="2" id="KW-0812">Transmembrane</keyword>
<organism evidence="3 4">
    <name type="scientific">Pseudokineococcus marinus</name>
    <dbReference type="NCBI Taxonomy" id="351215"/>
    <lineage>
        <taxon>Bacteria</taxon>
        <taxon>Bacillati</taxon>
        <taxon>Actinomycetota</taxon>
        <taxon>Actinomycetes</taxon>
        <taxon>Kineosporiales</taxon>
        <taxon>Kineosporiaceae</taxon>
        <taxon>Pseudokineococcus</taxon>
    </lineage>
</organism>
<evidence type="ECO:0000256" key="2">
    <source>
        <dbReference type="SAM" id="Phobius"/>
    </source>
</evidence>
<evidence type="ECO:0000256" key="1">
    <source>
        <dbReference type="SAM" id="MobiDB-lite"/>
    </source>
</evidence>
<keyword evidence="2" id="KW-0472">Membrane</keyword>
<protein>
    <submittedName>
        <fullName evidence="3">DUF3105 domain-containing protein</fullName>
    </submittedName>
</protein>
<name>A0A849BIY8_9ACTN</name>
<evidence type="ECO:0000313" key="4">
    <source>
        <dbReference type="Proteomes" id="UP000555552"/>
    </source>
</evidence>
<gene>
    <name evidence="3" type="ORF">HLB09_08610</name>
</gene>
<comment type="caution">
    <text evidence="3">The sequence shown here is derived from an EMBL/GenBank/DDBJ whole genome shotgun (WGS) entry which is preliminary data.</text>
</comment>
<reference evidence="3 4" key="1">
    <citation type="submission" date="2020-05" db="EMBL/GenBank/DDBJ databases">
        <title>MicrobeNet Type strains.</title>
        <authorList>
            <person name="Nicholson A.C."/>
        </authorList>
    </citation>
    <scope>NUCLEOTIDE SEQUENCE [LARGE SCALE GENOMIC DNA]</scope>
    <source>
        <strain evidence="3 4">JCM 14547</strain>
    </source>
</reference>
<keyword evidence="2" id="KW-1133">Transmembrane helix</keyword>
<accession>A0A849BIY8</accession>
<proteinExistence type="predicted"/>
<keyword evidence="4" id="KW-1185">Reference proteome</keyword>